<evidence type="ECO:0000256" key="1">
    <source>
        <dbReference type="SAM" id="MobiDB-lite"/>
    </source>
</evidence>
<feature type="compositionally biased region" description="Polar residues" evidence="1">
    <location>
        <begin position="55"/>
        <end position="64"/>
    </location>
</feature>
<feature type="compositionally biased region" description="Basic and acidic residues" evidence="1">
    <location>
        <begin position="10"/>
        <end position="19"/>
    </location>
</feature>
<dbReference type="AlphaFoldDB" id="A0A841IT37"/>
<dbReference type="RefSeq" id="WP_184293281.1">
    <property type="nucleotide sequence ID" value="NZ_JACHJO010000012.1"/>
</dbReference>
<evidence type="ECO:0000313" key="2">
    <source>
        <dbReference type="EMBL" id="MBB6121833.1"/>
    </source>
</evidence>
<sequence length="160" mass="17498">MVDHTNGTGETRHGEHRWETGSAETRPAHGDVSVVDAEVTDPGASTGHHGGAGSQYANIPGQRSSDAEGQWQLRPRGFEPEELQLRWREAQGEFVDDPQRAVREADALAEKVAGALVSEIESRQAALRSAWGDGRNDTESLRVALQDYRSFLEHLTGSRV</sequence>
<reference evidence="2 3" key="1">
    <citation type="submission" date="2020-08" db="EMBL/GenBank/DDBJ databases">
        <title>Genomic Encyclopedia of Type Strains, Phase III (KMG-III): the genomes of soil and plant-associated and newly described type strains.</title>
        <authorList>
            <person name="Whitman W."/>
        </authorList>
    </citation>
    <scope>NUCLEOTIDE SEQUENCE [LARGE SCALE GENOMIC DNA]</scope>
    <source>
        <strain evidence="2 3">CECT 8712</strain>
    </source>
</reference>
<keyword evidence="3" id="KW-1185">Reference proteome</keyword>
<organism evidence="2 3">
    <name type="scientific">Nocardiopsis algeriensis</name>
    <dbReference type="NCBI Taxonomy" id="1478215"/>
    <lineage>
        <taxon>Bacteria</taxon>
        <taxon>Bacillati</taxon>
        <taxon>Actinomycetota</taxon>
        <taxon>Actinomycetes</taxon>
        <taxon>Streptosporangiales</taxon>
        <taxon>Nocardiopsidaceae</taxon>
        <taxon>Nocardiopsis</taxon>
    </lineage>
</organism>
<dbReference type="EMBL" id="JACHJO010000012">
    <property type="protein sequence ID" value="MBB6121833.1"/>
    <property type="molecule type" value="Genomic_DNA"/>
</dbReference>
<proteinExistence type="predicted"/>
<accession>A0A841IT37</accession>
<dbReference type="Proteomes" id="UP000536604">
    <property type="component" value="Unassembled WGS sequence"/>
</dbReference>
<comment type="caution">
    <text evidence="2">The sequence shown here is derived from an EMBL/GenBank/DDBJ whole genome shotgun (WGS) entry which is preliminary data.</text>
</comment>
<gene>
    <name evidence="2" type="ORF">FHS13_003812</name>
</gene>
<feature type="region of interest" description="Disordered" evidence="1">
    <location>
        <begin position="1"/>
        <end position="72"/>
    </location>
</feature>
<protein>
    <submittedName>
        <fullName evidence="2">Uncharacterized protein</fullName>
    </submittedName>
</protein>
<evidence type="ECO:0000313" key="3">
    <source>
        <dbReference type="Proteomes" id="UP000536604"/>
    </source>
</evidence>
<name>A0A841IT37_9ACTN</name>